<accession>A0ABY4YJ89</accession>
<proteinExistence type="predicted"/>
<keyword evidence="1" id="KW-1133">Transmembrane helix</keyword>
<gene>
    <name evidence="2" type="ORF">NF557_01185</name>
</gene>
<reference evidence="2" key="1">
    <citation type="submission" date="2022-06" db="EMBL/GenBank/DDBJ databases">
        <title>Ornithinimicrobium JY.X270.</title>
        <authorList>
            <person name="Huang Y."/>
        </authorList>
    </citation>
    <scope>NUCLEOTIDE SEQUENCE</scope>
    <source>
        <strain evidence="2">JY.X270</strain>
    </source>
</reference>
<feature type="transmembrane region" description="Helical" evidence="1">
    <location>
        <begin position="12"/>
        <end position="35"/>
    </location>
</feature>
<keyword evidence="1" id="KW-0472">Membrane</keyword>
<sequence length="50" mass="4974">MVADEPGAPVLALLGGLLWAGGVITLCVGVTRLVAKADVAYAARAHNGSQ</sequence>
<keyword evidence="3" id="KW-1185">Reference proteome</keyword>
<evidence type="ECO:0008006" key="4">
    <source>
        <dbReference type="Google" id="ProtNLM"/>
    </source>
</evidence>
<dbReference type="RefSeq" id="WP_252621279.1">
    <property type="nucleotide sequence ID" value="NZ_CP099490.1"/>
</dbReference>
<dbReference type="EMBL" id="CP099490">
    <property type="protein sequence ID" value="USQ76575.1"/>
    <property type="molecule type" value="Genomic_DNA"/>
</dbReference>
<evidence type="ECO:0000313" key="2">
    <source>
        <dbReference type="EMBL" id="USQ76575.1"/>
    </source>
</evidence>
<evidence type="ECO:0000256" key="1">
    <source>
        <dbReference type="SAM" id="Phobius"/>
    </source>
</evidence>
<protein>
    <recommendedName>
        <fullName evidence="4">Transmembrane protein</fullName>
    </recommendedName>
</protein>
<dbReference type="Proteomes" id="UP001056535">
    <property type="component" value="Chromosome"/>
</dbReference>
<organism evidence="2 3">
    <name type="scientific">Ornithinimicrobium cryptoxanthini</name>
    <dbReference type="NCBI Taxonomy" id="2934161"/>
    <lineage>
        <taxon>Bacteria</taxon>
        <taxon>Bacillati</taxon>
        <taxon>Actinomycetota</taxon>
        <taxon>Actinomycetes</taxon>
        <taxon>Micrococcales</taxon>
        <taxon>Ornithinimicrobiaceae</taxon>
        <taxon>Ornithinimicrobium</taxon>
    </lineage>
</organism>
<keyword evidence="1" id="KW-0812">Transmembrane</keyword>
<name>A0ABY4YJ89_9MICO</name>
<evidence type="ECO:0000313" key="3">
    <source>
        <dbReference type="Proteomes" id="UP001056535"/>
    </source>
</evidence>